<evidence type="ECO:0000313" key="3">
    <source>
        <dbReference type="Proteomes" id="UP001476798"/>
    </source>
</evidence>
<feature type="domain" description="Immunoglobulin V-set" evidence="1">
    <location>
        <begin position="5"/>
        <end position="51"/>
    </location>
</feature>
<protein>
    <recommendedName>
        <fullName evidence="1">Immunoglobulin V-set domain-containing protein</fullName>
    </recommendedName>
</protein>
<comment type="caution">
    <text evidence="2">The sequence shown here is derived from an EMBL/GenBank/DDBJ whole genome shotgun (WGS) entry which is preliminary data.</text>
</comment>
<keyword evidence="3" id="KW-1185">Reference proteome</keyword>
<organism evidence="2 3">
    <name type="scientific">Goodea atripinnis</name>
    <dbReference type="NCBI Taxonomy" id="208336"/>
    <lineage>
        <taxon>Eukaryota</taxon>
        <taxon>Metazoa</taxon>
        <taxon>Chordata</taxon>
        <taxon>Craniata</taxon>
        <taxon>Vertebrata</taxon>
        <taxon>Euteleostomi</taxon>
        <taxon>Actinopterygii</taxon>
        <taxon>Neopterygii</taxon>
        <taxon>Teleostei</taxon>
        <taxon>Neoteleostei</taxon>
        <taxon>Acanthomorphata</taxon>
        <taxon>Ovalentaria</taxon>
        <taxon>Atherinomorphae</taxon>
        <taxon>Cyprinodontiformes</taxon>
        <taxon>Goodeidae</taxon>
        <taxon>Goodea</taxon>
    </lineage>
</organism>
<gene>
    <name evidence="2" type="ORF">GOODEAATRI_005125</name>
</gene>
<evidence type="ECO:0000259" key="1">
    <source>
        <dbReference type="Pfam" id="PF07686"/>
    </source>
</evidence>
<evidence type="ECO:0000313" key="2">
    <source>
        <dbReference type="EMBL" id="MEQ2160996.1"/>
    </source>
</evidence>
<dbReference type="InterPro" id="IPR013783">
    <property type="entry name" value="Ig-like_fold"/>
</dbReference>
<dbReference type="SUPFAM" id="SSF48726">
    <property type="entry name" value="Immunoglobulin"/>
    <property type="match status" value="1"/>
</dbReference>
<reference evidence="2 3" key="1">
    <citation type="submission" date="2021-06" db="EMBL/GenBank/DDBJ databases">
        <authorList>
            <person name="Palmer J.M."/>
        </authorList>
    </citation>
    <scope>NUCLEOTIDE SEQUENCE [LARGE SCALE GENOMIC DNA]</scope>
    <source>
        <strain evidence="2 3">GA_2019</strain>
        <tissue evidence="2">Muscle</tissue>
    </source>
</reference>
<dbReference type="InterPro" id="IPR013106">
    <property type="entry name" value="Ig_V-set"/>
</dbReference>
<accession>A0ABV0MPG2</accession>
<proteinExistence type="predicted"/>
<dbReference type="EMBL" id="JAHRIO010010224">
    <property type="protein sequence ID" value="MEQ2160996.1"/>
    <property type="molecule type" value="Genomic_DNA"/>
</dbReference>
<dbReference type="InterPro" id="IPR036179">
    <property type="entry name" value="Ig-like_dom_sf"/>
</dbReference>
<sequence>MAFRDRVVFLHNDLKIPSIRINNLRMSDAGRYTCEYATYPSGNEQGTTTLIMLVCKRRLTGNLGKCVDVIRSERNLEDKITSRCFIAEVPAVSP</sequence>
<name>A0ABV0MPG2_9TELE</name>
<dbReference type="Pfam" id="PF07686">
    <property type="entry name" value="V-set"/>
    <property type="match status" value="1"/>
</dbReference>
<dbReference type="Gene3D" id="2.60.40.10">
    <property type="entry name" value="Immunoglobulins"/>
    <property type="match status" value="1"/>
</dbReference>
<dbReference type="Proteomes" id="UP001476798">
    <property type="component" value="Unassembled WGS sequence"/>
</dbReference>